<dbReference type="SUPFAM" id="SSF54862">
    <property type="entry name" value="4Fe-4S ferredoxins"/>
    <property type="match status" value="1"/>
</dbReference>
<dbReference type="RefSeq" id="WP_068702324.1">
    <property type="nucleotide sequence ID" value="NZ_BDCR01000001.1"/>
</dbReference>
<keyword evidence="4" id="KW-0249">Electron transport</keyword>
<dbReference type="EMBL" id="BDCR01000001">
    <property type="protein sequence ID" value="GAT62272.1"/>
    <property type="molecule type" value="Genomic_DNA"/>
</dbReference>
<keyword evidence="6" id="KW-0411">Iron-sulfur</keyword>
<proteinExistence type="predicted"/>
<keyword evidence="1" id="KW-0813">Transport</keyword>
<feature type="domain" description="4Fe-4S ferredoxin-type" evidence="7">
    <location>
        <begin position="188"/>
        <end position="217"/>
    </location>
</feature>
<dbReference type="AlphaFoldDB" id="A0A170Z1Z3"/>
<evidence type="ECO:0000256" key="3">
    <source>
        <dbReference type="ARBA" id="ARBA00022723"/>
    </source>
</evidence>
<reference evidence="9" key="1">
    <citation type="submission" date="2016-04" db="EMBL/GenBank/DDBJ databases">
        <title>Draft genome sequence of Paludibacter jiangxiensis strain NM7.</title>
        <authorList>
            <person name="Qiu Y."/>
            <person name="Matsuura N."/>
            <person name="Ohashi A."/>
            <person name="Tourlousse M.D."/>
            <person name="Sekiguchi Y."/>
        </authorList>
    </citation>
    <scope>NUCLEOTIDE SEQUENCE [LARGE SCALE GENOMIC DNA]</scope>
    <source>
        <strain evidence="9">NM7</strain>
    </source>
</reference>
<dbReference type="PROSITE" id="PS51379">
    <property type="entry name" value="4FE4S_FER_2"/>
    <property type="match status" value="3"/>
</dbReference>
<dbReference type="NCBIfam" id="TIGR04105">
    <property type="entry name" value="FeFe_hydrog_B1"/>
    <property type="match status" value="1"/>
</dbReference>
<dbReference type="GO" id="GO:0046872">
    <property type="term" value="F:metal ion binding"/>
    <property type="evidence" value="ECO:0007669"/>
    <property type="project" value="UniProtKB-KW"/>
</dbReference>
<protein>
    <submittedName>
        <fullName evidence="8">[FeFe] hydrogenase, group B1/B3</fullName>
    </submittedName>
</protein>
<name>A0A170Z1Z3_9BACT</name>
<dbReference type="InterPro" id="IPR017900">
    <property type="entry name" value="4Fe4S_Fe_S_CS"/>
</dbReference>
<evidence type="ECO:0000313" key="8">
    <source>
        <dbReference type="EMBL" id="GAT62272.1"/>
    </source>
</evidence>
<dbReference type="STRING" id="681398.PJIAN_1865"/>
<dbReference type="InterPro" id="IPR057431">
    <property type="entry name" value="LdpA_Fe-S-bd"/>
</dbReference>
<comment type="caution">
    <text evidence="8">The sequence shown here is derived from an EMBL/GenBank/DDBJ whole genome shotgun (WGS) entry which is preliminary data.</text>
</comment>
<dbReference type="PANTHER" id="PTHR42859:SF10">
    <property type="entry name" value="DIMETHYLSULFOXIDE REDUCTASE CHAIN B"/>
    <property type="match status" value="1"/>
</dbReference>
<dbReference type="PROSITE" id="PS00198">
    <property type="entry name" value="4FE4S_FER_1"/>
    <property type="match status" value="1"/>
</dbReference>
<gene>
    <name evidence="8" type="ORF">PJIAN_1865</name>
</gene>
<keyword evidence="9" id="KW-1185">Reference proteome</keyword>
<dbReference type="InterPro" id="IPR009016">
    <property type="entry name" value="Fe_hydrogenase"/>
</dbReference>
<evidence type="ECO:0000313" key="9">
    <source>
        <dbReference type="Proteomes" id="UP000076586"/>
    </source>
</evidence>
<feature type="domain" description="4Fe-4S ferredoxin-type" evidence="7">
    <location>
        <begin position="142"/>
        <end position="171"/>
    </location>
</feature>
<dbReference type="PANTHER" id="PTHR42859">
    <property type="entry name" value="OXIDOREDUCTASE"/>
    <property type="match status" value="1"/>
</dbReference>
<keyword evidence="5" id="KW-0408">Iron</keyword>
<reference evidence="9" key="2">
    <citation type="journal article" date="2017" name="Genome Announc.">
        <title>Draft genome sequence of Paludibacter jiangxiensis NM7(T), a propionate-producing fermentative bacterium.</title>
        <authorList>
            <person name="Qiu Y.-L."/>
            <person name="Tourlousse D.M."/>
            <person name="Matsuura N."/>
            <person name="Ohashi A."/>
            <person name="Sekiguchi Y."/>
        </authorList>
    </citation>
    <scope>NUCLEOTIDE SEQUENCE [LARGE SCALE GENOMIC DNA]</scope>
    <source>
        <strain evidence="9">NM7</strain>
    </source>
</reference>
<dbReference type="OrthoDB" id="9798098at2"/>
<dbReference type="Pfam" id="PF00037">
    <property type="entry name" value="Fer4"/>
    <property type="match status" value="1"/>
</dbReference>
<dbReference type="Pfam" id="PF25160">
    <property type="entry name" value="LdpA_Fe-S-bd"/>
    <property type="match status" value="1"/>
</dbReference>
<dbReference type="Gene3D" id="3.40.950.10">
    <property type="entry name" value="Fe-only Hydrogenase (Larger Subunit), Chain L, domain 3"/>
    <property type="match status" value="1"/>
</dbReference>
<sequence>MAFANNTMIVRRVLISRLVKLWKENKMIESIDRIPLEMSPKHGIAKGRCCIHKERAVIKYKMLPILGFGIDQEEDELKPLSDYAREALAPRTQNPRILTVVDEACTSCVKVNYVVSNLCRGCVARPCAMNCPKGAIAFRENGQASIENSKCISCGICKEACPYHSIVYIPIPCEEVCPVKAISKDENGIEKIDETKCIYCGKCINACPFGSVFEVSEIFDVLTAIKNGTQVVAIPAPSVMSQYANPIADIFEAIKSIGFHAVEEVAHGAMVTTRNEGEELREKLEEGQQFMTTSCCPAYTELVNKHVPEMKPFVSTTKSPMYYTAEIVRQKYPDAKIVFIGPCVAKRKEMFNNKSVDYVWTFEELDSVFEGLEIEITPSGDGAMCCDAPKPGKGFARSGGVAAAVQGMYPDVSIKPVLVANIDKKNVALLRAFAKGKAPGNFIEVMACEDGCITGPSGKIDGSKSRRIFQKAMEEIKE</sequence>
<dbReference type="Pfam" id="PF02906">
    <property type="entry name" value="Fe_hyd_lg_C"/>
    <property type="match status" value="1"/>
</dbReference>
<keyword evidence="2" id="KW-0004">4Fe-4S</keyword>
<dbReference type="Proteomes" id="UP000076586">
    <property type="component" value="Unassembled WGS sequence"/>
</dbReference>
<dbReference type="InterPro" id="IPR017896">
    <property type="entry name" value="4Fe4S_Fe-S-bd"/>
</dbReference>
<organism evidence="8 9">
    <name type="scientific">Paludibacter jiangxiensis</name>
    <dbReference type="NCBI Taxonomy" id="681398"/>
    <lineage>
        <taxon>Bacteria</taxon>
        <taxon>Pseudomonadati</taxon>
        <taxon>Bacteroidota</taxon>
        <taxon>Bacteroidia</taxon>
        <taxon>Bacteroidales</taxon>
        <taxon>Paludibacteraceae</taxon>
        <taxon>Paludibacter</taxon>
    </lineage>
</organism>
<accession>A0A170Z1Z3</accession>
<evidence type="ECO:0000256" key="1">
    <source>
        <dbReference type="ARBA" id="ARBA00022448"/>
    </source>
</evidence>
<keyword evidence="3" id="KW-0479">Metal-binding</keyword>
<evidence type="ECO:0000256" key="6">
    <source>
        <dbReference type="ARBA" id="ARBA00023014"/>
    </source>
</evidence>
<dbReference type="InterPro" id="IPR027631">
    <property type="entry name" value="Mono_FeFe_hydrog"/>
</dbReference>
<feature type="domain" description="4Fe-4S ferredoxin-type" evidence="7">
    <location>
        <begin position="110"/>
        <end position="141"/>
    </location>
</feature>
<evidence type="ECO:0000259" key="7">
    <source>
        <dbReference type="PROSITE" id="PS51379"/>
    </source>
</evidence>
<dbReference type="Gene3D" id="3.30.70.20">
    <property type="match status" value="2"/>
</dbReference>
<evidence type="ECO:0000256" key="5">
    <source>
        <dbReference type="ARBA" id="ARBA00023004"/>
    </source>
</evidence>
<dbReference type="InterPro" id="IPR050294">
    <property type="entry name" value="RnfB_subfamily"/>
</dbReference>
<dbReference type="InterPro" id="IPR004108">
    <property type="entry name" value="Fe_hydrogenase_lsu_C"/>
</dbReference>
<dbReference type="GO" id="GO:0051539">
    <property type="term" value="F:4 iron, 4 sulfur cluster binding"/>
    <property type="evidence" value="ECO:0007669"/>
    <property type="project" value="UniProtKB-KW"/>
</dbReference>
<dbReference type="SUPFAM" id="SSF53920">
    <property type="entry name" value="Fe-only hydrogenase"/>
    <property type="match status" value="1"/>
</dbReference>
<evidence type="ECO:0000256" key="4">
    <source>
        <dbReference type="ARBA" id="ARBA00022982"/>
    </source>
</evidence>
<dbReference type="CDD" id="cd10549">
    <property type="entry name" value="MtMvhB_like"/>
    <property type="match status" value="1"/>
</dbReference>
<evidence type="ECO:0000256" key="2">
    <source>
        <dbReference type="ARBA" id="ARBA00022485"/>
    </source>
</evidence>